<name>A0AAP0CXA3_9ASTR</name>
<evidence type="ECO:0000256" key="12">
    <source>
        <dbReference type="PROSITE-ProRule" id="PRU10040"/>
    </source>
</evidence>
<dbReference type="FunFam" id="2.160.20.10:FF:000029">
    <property type="entry name" value="Pectinesterase 4"/>
    <property type="match status" value="1"/>
</dbReference>
<feature type="chain" id="PRO_5042672096" description="Pectinesterase" evidence="13">
    <location>
        <begin position="29"/>
        <end position="528"/>
    </location>
</feature>
<dbReference type="EC" id="3.1.1.11" evidence="5 13"/>
<dbReference type="PANTHER" id="PTHR31707">
    <property type="entry name" value="PECTINESTERASE"/>
    <property type="match status" value="1"/>
</dbReference>
<dbReference type="InterPro" id="IPR006501">
    <property type="entry name" value="Pectinesterase_inhib_dom"/>
</dbReference>
<comment type="similarity">
    <text evidence="3">In the N-terminal section; belongs to the PMEI family.</text>
</comment>
<feature type="domain" description="Pectinesterase inhibitor" evidence="14">
    <location>
        <begin position="24"/>
        <end position="172"/>
    </location>
</feature>
<comment type="catalytic activity">
    <reaction evidence="11 13">
        <text>[(1-&gt;4)-alpha-D-galacturonosyl methyl ester](n) + n H2O = [(1-&gt;4)-alpha-D-galacturonosyl](n) + n methanol + n H(+)</text>
        <dbReference type="Rhea" id="RHEA:22380"/>
        <dbReference type="Rhea" id="RHEA-COMP:14570"/>
        <dbReference type="Rhea" id="RHEA-COMP:14573"/>
        <dbReference type="ChEBI" id="CHEBI:15377"/>
        <dbReference type="ChEBI" id="CHEBI:15378"/>
        <dbReference type="ChEBI" id="CHEBI:17790"/>
        <dbReference type="ChEBI" id="CHEBI:140522"/>
        <dbReference type="ChEBI" id="CHEBI:140523"/>
        <dbReference type="EC" id="3.1.1.11"/>
    </reaction>
</comment>
<keyword evidence="16" id="KW-1185">Reference proteome</keyword>
<dbReference type="Gene3D" id="1.20.140.40">
    <property type="entry name" value="Invertase/pectin methylesterase inhibitor family protein"/>
    <property type="match status" value="1"/>
</dbReference>
<dbReference type="Pfam" id="PF04043">
    <property type="entry name" value="PMEI"/>
    <property type="match status" value="1"/>
</dbReference>
<dbReference type="GO" id="GO:0030599">
    <property type="term" value="F:pectinesterase activity"/>
    <property type="evidence" value="ECO:0007669"/>
    <property type="project" value="UniProtKB-UniRule"/>
</dbReference>
<feature type="active site" evidence="12">
    <location>
        <position position="364"/>
    </location>
</feature>
<dbReference type="GO" id="GO:0045490">
    <property type="term" value="P:pectin catabolic process"/>
    <property type="evidence" value="ECO:0007669"/>
    <property type="project" value="UniProtKB-UniRule"/>
</dbReference>
<dbReference type="InterPro" id="IPR018040">
    <property type="entry name" value="Pectinesterase_Tyr_AS"/>
</dbReference>
<reference evidence="15 16" key="1">
    <citation type="submission" date="2024-04" db="EMBL/GenBank/DDBJ databases">
        <title>The reference genome of an endangered Asteraceae, Deinandra increscens subsp. villosa, native to the Central Coast of California.</title>
        <authorList>
            <person name="Guilliams M."/>
            <person name="Hasenstab-Lehman K."/>
            <person name="Meyer R."/>
            <person name="Mcevoy S."/>
        </authorList>
    </citation>
    <scope>NUCLEOTIDE SEQUENCE [LARGE SCALE GENOMIC DNA]</scope>
    <source>
        <tissue evidence="15">Leaf</tissue>
    </source>
</reference>
<protein>
    <recommendedName>
        <fullName evidence="5 13">Pectinesterase</fullName>
        <ecNumber evidence="5 13">3.1.1.11</ecNumber>
    </recommendedName>
</protein>
<dbReference type="Proteomes" id="UP001408789">
    <property type="component" value="Unassembled WGS sequence"/>
</dbReference>
<dbReference type="NCBIfam" id="TIGR01614">
    <property type="entry name" value="PME_inhib"/>
    <property type="match status" value="1"/>
</dbReference>
<dbReference type="GO" id="GO:0042545">
    <property type="term" value="P:cell wall modification"/>
    <property type="evidence" value="ECO:0007669"/>
    <property type="project" value="UniProtKB-UniRule"/>
</dbReference>
<dbReference type="Pfam" id="PF01095">
    <property type="entry name" value="Pectinesterase"/>
    <property type="match status" value="1"/>
</dbReference>
<dbReference type="InterPro" id="IPR012334">
    <property type="entry name" value="Pectin_lyas_fold"/>
</dbReference>
<gene>
    <name evidence="15" type="ORF">SSX86_018134</name>
</gene>
<dbReference type="InterPro" id="IPR035513">
    <property type="entry name" value="Invertase/methylesterase_inhib"/>
</dbReference>
<evidence type="ECO:0000313" key="15">
    <source>
        <dbReference type="EMBL" id="KAK9060954.1"/>
    </source>
</evidence>
<comment type="caution">
    <text evidence="15">The sequence shown here is derived from an EMBL/GenBank/DDBJ whole genome shotgun (WGS) entry which is preliminary data.</text>
</comment>
<dbReference type="EMBL" id="JBCNJP010000019">
    <property type="protein sequence ID" value="KAK9060954.1"/>
    <property type="molecule type" value="Genomic_DNA"/>
</dbReference>
<dbReference type="SUPFAM" id="SSF101148">
    <property type="entry name" value="Plant invertase/pectin methylesterase inhibitor"/>
    <property type="match status" value="1"/>
</dbReference>
<comment type="subcellular location">
    <subcellularLocation>
        <location evidence="1 13">Secreted</location>
        <location evidence="1 13">Cell wall</location>
    </subcellularLocation>
</comment>
<organism evidence="15 16">
    <name type="scientific">Deinandra increscens subsp. villosa</name>
    <dbReference type="NCBI Taxonomy" id="3103831"/>
    <lineage>
        <taxon>Eukaryota</taxon>
        <taxon>Viridiplantae</taxon>
        <taxon>Streptophyta</taxon>
        <taxon>Embryophyta</taxon>
        <taxon>Tracheophyta</taxon>
        <taxon>Spermatophyta</taxon>
        <taxon>Magnoliopsida</taxon>
        <taxon>eudicotyledons</taxon>
        <taxon>Gunneridae</taxon>
        <taxon>Pentapetalae</taxon>
        <taxon>asterids</taxon>
        <taxon>campanulids</taxon>
        <taxon>Asterales</taxon>
        <taxon>Asteraceae</taxon>
        <taxon>Asteroideae</taxon>
        <taxon>Heliantheae alliance</taxon>
        <taxon>Madieae</taxon>
        <taxon>Madiinae</taxon>
        <taxon>Deinandra</taxon>
    </lineage>
</organism>
<evidence type="ECO:0000256" key="13">
    <source>
        <dbReference type="RuleBase" id="RU000589"/>
    </source>
</evidence>
<evidence type="ECO:0000256" key="5">
    <source>
        <dbReference type="ARBA" id="ARBA00013229"/>
    </source>
</evidence>
<comment type="function">
    <text evidence="13">Acts in the modification of cell walls via demethylesterification of cell wall pectin.</text>
</comment>
<feature type="signal peptide" evidence="13">
    <location>
        <begin position="1"/>
        <end position="28"/>
    </location>
</feature>
<dbReference type="PROSITE" id="PS00800">
    <property type="entry name" value="PECTINESTERASE_1"/>
    <property type="match status" value="1"/>
</dbReference>
<dbReference type="InterPro" id="IPR033131">
    <property type="entry name" value="Pectinesterase_Asp_AS"/>
</dbReference>
<evidence type="ECO:0000256" key="4">
    <source>
        <dbReference type="ARBA" id="ARBA00007786"/>
    </source>
</evidence>
<dbReference type="PROSITE" id="PS00503">
    <property type="entry name" value="PECTINESTERASE_2"/>
    <property type="match status" value="1"/>
</dbReference>
<dbReference type="Gene3D" id="2.160.20.10">
    <property type="entry name" value="Single-stranded right-handed beta-helix, Pectin lyase-like"/>
    <property type="match status" value="1"/>
</dbReference>
<evidence type="ECO:0000256" key="2">
    <source>
        <dbReference type="ARBA" id="ARBA00005184"/>
    </source>
</evidence>
<evidence type="ECO:0000259" key="14">
    <source>
        <dbReference type="SMART" id="SM00856"/>
    </source>
</evidence>
<evidence type="ECO:0000256" key="7">
    <source>
        <dbReference type="ARBA" id="ARBA00022525"/>
    </source>
</evidence>
<evidence type="ECO:0000256" key="3">
    <source>
        <dbReference type="ARBA" id="ARBA00006027"/>
    </source>
</evidence>
<comment type="pathway">
    <text evidence="2 13">Glycan metabolism; pectin degradation; 2-dehydro-3-deoxy-D-gluconate from pectin: step 1/5.</text>
</comment>
<evidence type="ECO:0000256" key="8">
    <source>
        <dbReference type="ARBA" id="ARBA00022801"/>
    </source>
</evidence>
<evidence type="ECO:0000313" key="16">
    <source>
        <dbReference type="Proteomes" id="UP001408789"/>
    </source>
</evidence>
<keyword evidence="9 13" id="KW-0063">Aspartyl esterase</keyword>
<dbReference type="SUPFAM" id="SSF51126">
    <property type="entry name" value="Pectin lyase-like"/>
    <property type="match status" value="1"/>
</dbReference>
<keyword evidence="13" id="KW-0732">Signal</keyword>
<keyword evidence="8 13" id="KW-0378">Hydrolase</keyword>
<evidence type="ECO:0000256" key="6">
    <source>
        <dbReference type="ARBA" id="ARBA00022512"/>
    </source>
</evidence>
<comment type="similarity">
    <text evidence="4">In the C-terminal section; belongs to the pectinesterase family.</text>
</comment>
<dbReference type="SMART" id="SM00856">
    <property type="entry name" value="PMEI"/>
    <property type="match status" value="1"/>
</dbReference>
<dbReference type="InterPro" id="IPR011050">
    <property type="entry name" value="Pectin_lyase_fold/virulence"/>
</dbReference>
<proteinExistence type="inferred from homology"/>
<evidence type="ECO:0000256" key="10">
    <source>
        <dbReference type="ARBA" id="ARBA00023316"/>
    </source>
</evidence>
<dbReference type="AlphaFoldDB" id="A0AAP0CXA3"/>
<evidence type="ECO:0000256" key="11">
    <source>
        <dbReference type="ARBA" id="ARBA00047928"/>
    </source>
</evidence>
<sequence length="528" mass="59040">MAMKVAFFFICFIMQFIFSLSSLTTTDSIDWWCTQTPHYQTCNRHVIANNNISSTTISINQFLDMTVAAAIDEARSVQKRAQGIYLDYDPNALGKNLWGSCVDYFDGIVFTLNMVLDPTEQASPFDIHTWLSAGVTYINMCEKGFEMINMTNNMLLSISTELTNLLLNSLAISVAIRGVNSNSLGLHGWNISHDYKLSNLTNLTPDVVVAQDGSGNFRTVQEAVNSAGNRKRGKRYTFIHVKRGVYDEQVIIPQSLNFIMIFGDGINKTIITGNKHFGGNMAGTSKTRDLKSSATFQVWGRRFIALHLTFRNTAGPEGEQAVAFLSGSDQSVLYRCSIEGYQDTLFAFHSRQFYKDCQIFGTVDFIFGDAHAVFQDCDIFLRKPLPHGGLVVTANGRKYQNESSGYSLQGCKITAAEDLKPVIGQYNKAFLGRPWFPYARTVYMQSFIDGFVDPQGWLDSWGYNKTAYCGEYQNSGHGSSTDQRVKWPGYQAITDPNIAKQFTVAEFIAGNEWIPKSGVPYVPGFERS</sequence>
<evidence type="ECO:0000256" key="1">
    <source>
        <dbReference type="ARBA" id="ARBA00004191"/>
    </source>
</evidence>
<keyword evidence="7 13" id="KW-0964">Secreted</keyword>
<keyword evidence="10 13" id="KW-0961">Cell wall biogenesis/degradation</keyword>
<dbReference type="InterPro" id="IPR000070">
    <property type="entry name" value="Pectinesterase_cat"/>
</dbReference>
<evidence type="ECO:0000256" key="9">
    <source>
        <dbReference type="ARBA" id="ARBA00023085"/>
    </source>
</evidence>
<dbReference type="GO" id="GO:0004857">
    <property type="term" value="F:enzyme inhibitor activity"/>
    <property type="evidence" value="ECO:0007669"/>
    <property type="project" value="InterPro"/>
</dbReference>
<keyword evidence="6 13" id="KW-0134">Cell wall</keyword>
<accession>A0AAP0CXA3</accession>